<sequence length="308" mass="36092">MKKKGIDVFLEPLILFREIVMKNKAPTRQHSDFIESASVTALMRALLSEKDNSNPDYLAKYFVSPNWQHFLVNINKSIEDLLVRVPGCMHYHLVRTKQFDESLLHWIKNNNSGQIIILGSGLDSRSIRFYDHLHNFKVYELDLKSMLEYKEKVILEKINKKHKSIFIPINFGTENLLDILKQNSIPKHSPTFILWEGVSYFLNKETVVDLFNNIKNYFIKDCTIVFDYAYKQYIDGNLNFFGATELNRELKNIGEPHIFGIDPDNILTFAKELNWNLINNYKAIDLEKKFLDNSLRVHGFHGIAEFRN</sequence>
<dbReference type="PANTHER" id="PTHR43619">
    <property type="entry name" value="S-ADENOSYL-L-METHIONINE-DEPENDENT METHYLTRANSFERASE YKTD-RELATED"/>
    <property type="match status" value="1"/>
</dbReference>
<dbReference type="OrthoDB" id="9806164at2"/>
<gene>
    <name evidence="5" type="ORF">E4T80_11210</name>
</gene>
<comment type="caution">
    <text evidence="5">The sequence shown here is derived from an EMBL/GenBank/DDBJ whole genome shotgun (WGS) entry which is preliminary data.</text>
</comment>
<dbReference type="NCBIfam" id="TIGR00027">
    <property type="entry name" value="mthyl_TIGR00027"/>
    <property type="match status" value="1"/>
</dbReference>
<evidence type="ECO:0000313" key="6">
    <source>
        <dbReference type="Proteomes" id="UP000297396"/>
    </source>
</evidence>
<dbReference type="InterPro" id="IPR007213">
    <property type="entry name" value="Ppm1/Ppm2/Tcmp"/>
</dbReference>
<organism evidence="5 6">
    <name type="scientific">Muribacter muris</name>
    <dbReference type="NCBI Taxonomy" id="67855"/>
    <lineage>
        <taxon>Bacteria</taxon>
        <taxon>Pseudomonadati</taxon>
        <taxon>Pseudomonadota</taxon>
        <taxon>Gammaproteobacteria</taxon>
        <taxon>Pasteurellales</taxon>
        <taxon>Pasteurellaceae</taxon>
        <taxon>Muribacter</taxon>
    </lineage>
</organism>
<comment type="function">
    <text evidence="4">Exhibits S-adenosyl-L-methionine-dependent methyltransferase activity.</text>
</comment>
<proteinExistence type="inferred from homology"/>
<dbReference type="Pfam" id="PF04072">
    <property type="entry name" value="LCM"/>
    <property type="match status" value="1"/>
</dbReference>
<dbReference type="GO" id="GO:0008168">
    <property type="term" value="F:methyltransferase activity"/>
    <property type="evidence" value="ECO:0007669"/>
    <property type="project" value="UniProtKB-UniRule"/>
</dbReference>
<dbReference type="PANTHER" id="PTHR43619:SF2">
    <property type="entry name" value="S-ADENOSYL-L-METHIONINE-DEPENDENT METHYLTRANSFERASES SUPERFAMILY PROTEIN"/>
    <property type="match status" value="1"/>
</dbReference>
<keyword evidence="2 4" id="KW-0489">Methyltransferase</keyword>
<dbReference type="GO" id="GO:0032259">
    <property type="term" value="P:methylation"/>
    <property type="evidence" value="ECO:0007669"/>
    <property type="project" value="UniProtKB-KW"/>
</dbReference>
<evidence type="ECO:0000256" key="1">
    <source>
        <dbReference type="ARBA" id="ARBA00008138"/>
    </source>
</evidence>
<accession>A0A4Y9JS61</accession>
<evidence type="ECO:0000256" key="3">
    <source>
        <dbReference type="ARBA" id="ARBA00022679"/>
    </source>
</evidence>
<evidence type="ECO:0000313" key="5">
    <source>
        <dbReference type="EMBL" id="TFV08162.1"/>
    </source>
</evidence>
<dbReference type="AlphaFoldDB" id="A0A4Y9JS61"/>
<comment type="similarity">
    <text evidence="1 4">Belongs to the UPF0677 family.</text>
</comment>
<dbReference type="EC" id="2.1.1.-" evidence="4"/>
<dbReference type="InterPro" id="IPR011610">
    <property type="entry name" value="SAM_mthyl_Trfase_ML2640-like"/>
</dbReference>
<protein>
    <recommendedName>
        <fullName evidence="4">S-adenosyl-L-methionine-dependent methyltransferase</fullName>
        <ecNumber evidence="4">2.1.1.-</ecNumber>
    </recommendedName>
</protein>
<keyword evidence="4" id="KW-0949">S-adenosyl-L-methionine</keyword>
<dbReference type="Proteomes" id="UP000297396">
    <property type="component" value="Unassembled WGS sequence"/>
</dbReference>
<name>A0A4Y9JS61_9PAST</name>
<keyword evidence="3 5" id="KW-0808">Transferase</keyword>
<dbReference type="SUPFAM" id="SSF53335">
    <property type="entry name" value="S-adenosyl-L-methionine-dependent methyltransferases"/>
    <property type="match status" value="1"/>
</dbReference>
<dbReference type="Gene3D" id="3.40.50.150">
    <property type="entry name" value="Vaccinia Virus protein VP39"/>
    <property type="match status" value="1"/>
</dbReference>
<dbReference type="EMBL" id="SPPA01000030">
    <property type="protein sequence ID" value="TFV08162.1"/>
    <property type="molecule type" value="Genomic_DNA"/>
</dbReference>
<evidence type="ECO:0000256" key="4">
    <source>
        <dbReference type="RuleBase" id="RU362030"/>
    </source>
</evidence>
<dbReference type="InterPro" id="IPR029063">
    <property type="entry name" value="SAM-dependent_MTases_sf"/>
</dbReference>
<reference evidence="5 6" key="1">
    <citation type="submission" date="2019-03" db="EMBL/GenBank/DDBJ databases">
        <title>Diversity of the mouse oral microbiome.</title>
        <authorList>
            <person name="Joseph S."/>
            <person name="Aduse-Opoku J."/>
            <person name="Curtis M."/>
            <person name="Wade W."/>
            <person name="Hashim A."/>
        </authorList>
    </citation>
    <scope>NUCLEOTIDE SEQUENCE [LARGE SCALE GENOMIC DNA]</scope>
    <source>
        <strain evidence="5 6">WT12</strain>
    </source>
</reference>
<evidence type="ECO:0000256" key="2">
    <source>
        <dbReference type="ARBA" id="ARBA00022603"/>
    </source>
</evidence>